<keyword evidence="2" id="KW-1185">Reference proteome</keyword>
<dbReference type="OrthoDB" id="8775460at2"/>
<sequence>MNADTRALLSEAFAIIDGIPDDAIRFGAPRSIKGPTLDDGTVCSPEGWLAQHPRFIERGLRLTEDGSAILYRGEGSASVPAALPMARALGLPLDEARRLFGQREEFTANPDNPLTDKQLWEQRVREVLGKAHSPRAEVQELAETGSLDPHFGHDVPL</sequence>
<dbReference type="Proteomes" id="UP000198284">
    <property type="component" value="Unassembled WGS sequence"/>
</dbReference>
<reference evidence="1 2" key="1">
    <citation type="submission" date="2017-06" db="EMBL/GenBank/DDBJ databases">
        <authorList>
            <person name="Kim H.J."/>
            <person name="Triplett B.A."/>
        </authorList>
    </citation>
    <scope>NUCLEOTIDE SEQUENCE [LARGE SCALE GENOMIC DNA]</scope>
    <source>
        <strain evidence="1 2">U15</strain>
    </source>
</reference>
<proteinExistence type="predicted"/>
<dbReference type="AlphaFoldDB" id="A0A239KMD4"/>
<evidence type="ECO:0000313" key="1">
    <source>
        <dbReference type="EMBL" id="SNT18783.1"/>
    </source>
</evidence>
<name>A0A239KMD4_9BURK</name>
<dbReference type="RefSeq" id="WP_089400943.1">
    <property type="nucleotide sequence ID" value="NZ_FZOT01000016.1"/>
</dbReference>
<organism evidence="1 2">
    <name type="scientific">Noviherbaspirillum humi</name>
    <dbReference type="NCBI Taxonomy" id="1688639"/>
    <lineage>
        <taxon>Bacteria</taxon>
        <taxon>Pseudomonadati</taxon>
        <taxon>Pseudomonadota</taxon>
        <taxon>Betaproteobacteria</taxon>
        <taxon>Burkholderiales</taxon>
        <taxon>Oxalobacteraceae</taxon>
        <taxon>Noviherbaspirillum</taxon>
    </lineage>
</organism>
<protein>
    <submittedName>
        <fullName evidence="1">Uncharacterized protein</fullName>
    </submittedName>
</protein>
<evidence type="ECO:0000313" key="2">
    <source>
        <dbReference type="Proteomes" id="UP000198284"/>
    </source>
</evidence>
<accession>A0A239KMD4</accession>
<gene>
    <name evidence="1" type="ORF">SAMN06265795_11663</name>
</gene>
<dbReference type="EMBL" id="FZOT01000016">
    <property type="protein sequence ID" value="SNT18783.1"/>
    <property type="molecule type" value="Genomic_DNA"/>
</dbReference>